<sequence length="111" mass="12143">MAFMVFETVFKQKTVYCCWSGGAIVNGNPHLTLVGQAAMEALVNLPFGSDAEILFRELKLGHTPLRDKVRATIMDAHDGARICFFGDMQGELDGHMAKALNLQPGAHDISH</sequence>
<dbReference type="EMBL" id="CAADIH010000022">
    <property type="protein sequence ID" value="VFR45768.1"/>
    <property type="molecule type" value="Genomic_DNA"/>
</dbReference>
<dbReference type="AlphaFoldDB" id="A0A484R5H8"/>
<gene>
    <name evidence="1" type="ORF">BER2_0180</name>
</gene>
<protein>
    <submittedName>
        <fullName evidence="1">Uncharacterized protein</fullName>
    </submittedName>
</protein>
<evidence type="ECO:0000313" key="1">
    <source>
        <dbReference type="EMBL" id="VFR45768.1"/>
    </source>
</evidence>
<accession>A0A484R5H8</accession>
<name>A0A484R5H8_9ZZZZ</name>
<reference evidence="1" key="1">
    <citation type="submission" date="2019-03" db="EMBL/GenBank/DDBJ databases">
        <authorList>
            <person name="Danneels B."/>
        </authorList>
    </citation>
    <scope>NUCLEOTIDE SEQUENCE</scope>
</reference>
<organism evidence="1">
    <name type="scientific">plant metagenome</name>
    <dbReference type="NCBI Taxonomy" id="1297885"/>
    <lineage>
        <taxon>unclassified sequences</taxon>
        <taxon>metagenomes</taxon>
        <taxon>organismal metagenomes</taxon>
    </lineage>
</organism>
<proteinExistence type="predicted"/>